<accession>A0A7J3SNA6</accession>
<name>A0A7J3SNA6_9CREN</name>
<comment type="caution">
    <text evidence="1">The sequence shown here is derived from an EMBL/GenBank/DDBJ whole genome shotgun (WGS) entry which is preliminary data.</text>
</comment>
<sequence>MRKLQMPPRIKVLEALSSVAEGRIKQLSDKEATVVSSDEKREYQVFLDVEKGIANSTDNGTKYRGYIGYPIIAFLMLKGILPYDEEVASKLVGIEWRALNEKYKSYRIVEKIALDRYSKKGGDKDKLEDLVKDIMEKLEKIELFSPDEGEEV</sequence>
<proteinExistence type="predicted"/>
<protein>
    <submittedName>
        <fullName evidence="1">Uncharacterized protein</fullName>
    </submittedName>
</protein>
<gene>
    <name evidence="1" type="ORF">ENW83_05920</name>
</gene>
<dbReference type="AlphaFoldDB" id="A0A7J3SNA6"/>
<dbReference type="EMBL" id="DTLS01000171">
    <property type="protein sequence ID" value="HGZ60715.1"/>
    <property type="molecule type" value="Genomic_DNA"/>
</dbReference>
<evidence type="ECO:0000313" key="1">
    <source>
        <dbReference type="EMBL" id="HGZ60715.1"/>
    </source>
</evidence>
<organism evidence="1">
    <name type="scientific">Fervidicoccus fontis</name>
    <dbReference type="NCBI Taxonomy" id="683846"/>
    <lineage>
        <taxon>Archaea</taxon>
        <taxon>Thermoproteota</taxon>
        <taxon>Thermoprotei</taxon>
        <taxon>Fervidicoccales</taxon>
        <taxon>Fervidicoccaceae</taxon>
        <taxon>Fervidicoccus</taxon>
    </lineage>
</organism>
<reference evidence="1" key="1">
    <citation type="journal article" date="2020" name="mSystems">
        <title>Genome- and Community-Level Interaction Insights into Carbon Utilization and Element Cycling Functions of Hydrothermarchaeota in Hydrothermal Sediment.</title>
        <authorList>
            <person name="Zhou Z."/>
            <person name="Liu Y."/>
            <person name="Xu W."/>
            <person name="Pan J."/>
            <person name="Luo Z.H."/>
            <person name="Li M."/>
        </authorList>
    </citation>
    <scope>NUCLEOTIDE SEQUENCE [LARGE SCALE GENOMIC DNA]</scope>
    <source>
        <strain evidence="1">SpSt-885</strain>
    </source>
</reference>